<proteinExistence type="predicted"/>
<sequence length="128" mass="13907">MTPTSHTGNGKDTHPILQHRINLSTTHNNHNTTTAPSSSTLLKWRKPRLTRLVALRYLILTGSALFLYLRYLHRLIFIDYSAFPPAPAASSSTPATTPGSQRLSITSPMISFAVPPPPPAAAAVHTTL</sequence>
<evidence type="ECO:0000313" key="2">
    <source>
        <dbReference type="EMBL" id="PLW08617.1"/>
    </source>
</evidence>
<comment type="caution">
    <text evidence="2">The sequence shown here is derived from an EMBL/GenBank/DDBJ whole genome shotgun (WGS) entry which is preliminary data.</text>
</comment>
<feature type="transmembrane region" description="Helical" evidence="1">
    <location>
        <begin position="53"/>
        <end position="71"/>
    </location>
</feature>
<name>A0A2N5S5T1_9BASI</name>
<keyword evidence="3" id="KW-1185">Reference proteome</keyword>
<evidence type="ECO:0000256" key="1">
    <source>
        <dbReference type="SAM" id="Phobius"/>
    </source>
</evidence>
<protein>
    <submittedName>
        <fullName evidence="2">Uncharacterized protein</fullName>
    </submittedName>
</protein>
<keyword evidence="1" id="KW-0812">Transmembrane</keyword>
<dbReference type="EMBL" id="PGCJ01001150">
    <property type="protein sequence ID" value="PLW08617.1"/>
    <property type="molecule type" value="Genomic_DNA"/>
</dbReference>
<organism evidence="2 3">
    <name type="scientific">Puccinia coronata f. sp. avenae</name>
    <dbReference type="NCBI Taxonomy" id="200324"/>
    <lineage>
        <taxon>Eukaryota</taxon>
        <taxon>Fungi</taxon>
        <taxon>Dikarya</taxon>
        <taxon>Basidiomycota</taxon>
        <taxon>Pucciniomycotina</taxon>
        <taxon>Pucciniomycetes</taxon>
        <taxon>Pucciniales</taxon>
        <taxon>Pucciniaceae</taxon>
        <taxon>Puccinia</taxon>
    </lineage>
</organism>
<evidence type="ECO:0000313" key="3">
    <source>
        <dbReference type="Proteomes" id="UP000235388"/>
    </source>
</evidence>
<gene>
    <name evidence="2" type="ORF">PCANC_24649</name>
</gene>
<reference evidence="2 3" key="1">
    <citation type="submission" date="2017-11" db="EMBL/GenBank/DDBJ databases">
        <title>De novo assembly and phasing of dikaryotic genomes from two isolates of Puccinia coronata f. sp. avenae, the causal agent of oat crown rust.</title>
        <authorList>
            <person name="Miller M.E."/>
            <person name="Zhang Y."/>
            <person name="Omidvar V."/>
            <person name="Sperschneider J."/>
            <person name="Schwessinger B."/>
            <person name="Raley C."/>
            <person name="Palmer J.M."/>
            <person name="Garnica D."/>
            <person name="Upadhyaya N."/>
            <person name="Rathjen J."/>
            <person name="Taylor J.M."/>
            <person name="Park R.F."/>
            <person name="Dodds P.N."/>
            <person name="Hirsch C.D."/>
            <person name="Kianian S.F."/>
            <person name="Figueroa M."/>
        </authorList>
    </citation>
    <scope>NUCLEOTIDE SEQUENCE [LARGE SCALE GENOMIC DNA]</scope>
    <source>
        <strain evidence="2">12NC29</strain>
    </source>
</reference>
<dbReference type="Proteomes" id="UP000235388">
    <property type="component" value="Unassembled WGS sequence"/>
</dbReference>
<dbReference type="AlphaFoldDB" id="A0A2N5S5T1"/>
<keyword evidence="1" id="KW-0472">Membrane</keyword>
<keyword evidence="1" id="KW-1133">Transmembrane helix</keyword>
<accession>A0A2N5S5T1</accession>